<dbReference type="AlphaFoldDB" id="A0A117QW43"/>
<evidence type="ECO:0000313" key="1">
    <source>
        <dbReference type="EMBL" id="KUN57276.1"/>
    </source>
</evidence>
<dbReference type="STRING" id="58343.AQJ46_47855"/>
<organism evidence="1 2">
    <name type="scientific">Streptomyces canus</name>
    <dbReference type="NCBI Taxonomy" id="58343"/>
    <lineage>
        <taxon>Bacteria</taxon>
        <taxon>Bacillati</taxon>
        <taxon>Actinomycetota</taxon>
        <taxon>Actinomycetes</taxon>
        <taxon>Kitasatosporales</taxon>
        <taxon>Streptomycetaceae</taxon>
        <taxon>Streptomyces</taxon>
        <taxon>Streptomyces aurantiacus group</taxon>
    </lineage>
</organism>
<dbReference type="Proteomes" id="UP000053669">
    <property type="component" value="Unassembled WGS sequence"/>
</dbReference>
<gene>
    <name evidence="1" type="ORF">AQJ46_47855</name>
</gene>
<proteinExistence type="predicted"/>
<protein>
    <submittedName>
        <fullName evidence="1">Uncharacterized protein</fullName>
    </submittedName>
</protein>
<sequence>MRTECEPFSIEGWIALALSAVDAYASHHQDPPFQAQAEENMADALSTLGETATDVLHFMDGKVKTVDLYNRAVRIAATDIWGPIPCESEGIAEEEANAAALLAALSLACAAMWDDTNSVEMLDAAYHRFTVEAEETRLVFARRVRQLVESDGAADLTRRQLR</sequence>
<reference evidence="1 2" key="1">
    <citation type="submission" date="2015-10" db="EMBL/GenBank/DDBJ databases">
        <title>Draft genome sequence of Streptomyces canus DSM 40017, type strain for the species Streptomyces canus.</title>
        <authorList>
            <person name="Ruckert C."/>
            <person name="Winkler A."/>
            <person name="Kalinowski J."/>
            <person name="Kampfer P."/>
            <person name="Glaeser S."/>
        </authorList>
    </citation>
    <scope>NUCLEOTIDE SEQUENCE [LARGE SCALE GENOMIC DNA]</scope>
    <source>
        <strain evidence="1 2">DSM 40017</strain>
    </source>
</reference>
<accession>A0A117QW43</accession>
<evidence type="ECO:0000313" key="2">
    <source>
        <dbReference type="Proteomes" id="UP000053669"/>
    </source>
</evidence>
<name>A0A117QW43_9ACTN</name>
<comment type="caution">
    <text evidence="1">The sequence shown here is derived from an EMBL/GenBank/DDBJ whole genome shotgun (WGS) entry which is preliminary data.</text>
</comment>
<dbReference type="EMBL" id="LMWU01000074">
    <property type="protein sequence ID" value="KUN57276.1"/>
    <property type="molecule type" value="Genomic_DNA"/>
</dbReference>